<dbReference type="Gene3D" id="3.40.50.150">
    <property type="entry name" value="Vaccinia Virus protein VP39"/>
    <property type="match status" value="1"/>
</dbReference>
<evidence type="ECO:0000313" key="9">
    <source>
        <dbReference type="EMBL" id="KAL3320451.1"/>
    </source>
</evidence>
<keyword evidence="7" id="KW-0862">Zinc</keyword>
<evidence type="ECO:0000313" key="10">
    <source>
        <dbReference type="Proteomes" id="UP001626550"/>
    </source>
</evidence>
<protein>
    <submittedName>
        <fullName evidence="9">TRMT1-like protein</fullName>
    </submittedName>
</protein>
<evidence type="ECO:0000256" key="6">
    <source>
        <dbReference type="ARBA" id="ARBA00022694"/>
    </source>
</evidence>
<keyword evidence="1" id="KW-1017">Isopeptide bond</keyword>
<dbReference type="AlphaFoldDB" id="A0ABD2QPN2"/>
<dbReference type="GO" id="GO:0032259">
    <property type="term" value="P:methylation"/>
    <property type="evidence" value="ECO:0007669"/>
    <property type="project" value="UniProtKB-KW"/>
</dbReference>
<dbReference type="PANTHER" id="PTHR10631:SF1">
    <property type="entry name" value="TRMT1-LIKE PROTEIN"/>
    <property type="match status" value="1"/>
</dbReference>
<dbReference type="GO" id="GO:0008168">
    <property type="term" value="F:methyltransferase activity"/>
    <property type="evidence" value="ECO:0007669"/>
    <property type="project" value="UniProtKB-KW"/>
</dbReference>
<dbReference type="Proteomes" id="UP001626550">
    <property type="component" value="Unassembled WGS sequence"/>
</dbReference>
<keyword evidence="8" id="KW-0694">RNA-binding</keyword>
<dbReference type="InterPro" id="IPR029063">
    <property type="entry name" value="SAM-dependent_MTases_sf"/>
</dbReference>
<gene>
    <name evidence="9" type="primary">TRMT1L_2</name>
    <name evidence="9" type="ORF">Ciccas_000864</name>
</gene>
<accession>A0ABD2QPN2</accession>
<dbReference type="GO" id="GO:0000049">
    <property type="term" value="F:tRNA binding"/>
    <property type="evidence" value="ECO:0007669"/>
    <property type="project" value="UniProtKB-KW"/>
</dbReference>
<keyword evidence="5" id="KW-0949">S-adenosyl-L-methionine</keyword>
<keyword evidence="2" id="KW-0820">tRNA-binding</keyword>
<keyword evidence="10" id="KW-1185">Reference proteome</keyword>
<evidence type="ECO:0000256" key="1">
    <source>
        <dbReference type="ARBA" id="ARBA00022499"/>
    </source>
</evidence>
<dbReference type="PANTHER" id="PTHR10631">
    <property type="entry name" value="N 2 ,N 2 -DIMETHYLGUANOSINE TRNA METHYLTRANSFERASE"/>
    <property type="match status" value="1"/>
</dbReference>
<comment type="caution">
    <text evidence="9">The sequence shown here is derived from an EMBL/GenBank/DDBJ whole genome shotgun (WGS) entry which is preliminary data.</text>
</comment>
<sequence length="212" mass="23877">MIKFVLFDKKSSIPIPDVSLSEEPNTAPKAVPAKKPSKYLTLLKRELDSRPKERKQHSEFGILIDGVHGELGRPASTKPYFNPKMRSNRAFVLSSLATLLHLSNPDRIIDCLDAFSATGVMALQWLKLQDSARLNVFACEFDQESYQFIRDKSCPLNSITIDTLSQFELTQTAPKTIQLDIAYVPTLKLLQADCNAVMHSASFDFMYVSSRF</sequence>
<evidence type="ECO:0000256" key="3">
    <source>
        <dbReference type="ARBA" id="ARBA00022603"/>
    </source>
</evidence>
<evidence type="ECO:0000256" key="5">
    <source>
        <dbReference type="ARBA" id="ARBA00022691"/>
    </source>
</evidence>
<proteinExistence type="predicted"/>
<evidence type="ECO:0000256" key="4">
    <source>
        <dbReference type="ARBA" id="ARBA00022679"/>
    </source>
</evidence>
<evidence type="ECO:0000256" key="7">
    <source>
        <dbReference type="ARBA" id="ARBA00022833"/>
    </source>
</evidence>
<dbReference type="InterPro" id="IPR002905">
    <property type="entry name" value="Trm1"/>
</dbReference>
<keyword evidence="3" id="KW-0489">Methyltransferase</keyword>
<dbReference type="GO" id="GO:0008033">
    <property type="term" value="P:tRNA processing"/>
    <property type="evidence" value="ECO:0007669"/>
    <property type="project" value="UniProtKB-KW"/>
</dbReference>
<evidence type="ECO:0000256" key="8">
    <source>
        <dbReference type="ARBA" id="ARBA00022884"/>
    </source>
</evidence>
<organism evidence="9 10">
    <name type="scientific">Cichlidogyrus casuarinus</name>
    <dbReference type="NCBI Taxonomy" id="1844966"/>
    <lineage>
        <taxon>Eukaryota</taxon>
        <taxon>Metazoa</taxon>
        <taxon>Spiralia</taxon>
        <taxon>Lophotrochozoa</taxon>
        <taxon>Platyhelminthes</taxon>
        <taxon>Monogenea</taxon>
        <taxon>Monopisthocotylea</taxon>
        <taxon>Dactylogyridea</taxon>
        <taxon>Ancyrocephalidae</taxon>
        <taxon>Cichlidogyrus</taxon>
    </lineage>
</organism>
<reference evidence="9 10" key="1">
    <citation type="submission" date="2024-11" db="EMBL/GenBank/DDBJ databases">
        <title>Adaptive evolution of stress response genes in parasites aligns with host niche diversity.</title>
        <authorList>
            <person name="Hahn C."/>
            <person name="Resl P."/>
        </authorList>
    </citation>
    <scope>NUCLEOTIDE SEQUENCE [LARGE SCALE GENOMIC DNA]</scope>
    <source>
        <strain evidence="9">EGGRZ-B1_66</strain>
        <tissue evidence="9">Body</tissue>
    </source>
</reference>
<name>A0ABD2QPN2_9PLAT</name>
<dbReference type="EMBL" id="JBJKFK010000051">
    <property type="protein sequence ID" value="KAL3320451.1"/>
    <property type="molecule type" value="Genomic_DNA"/>
</dbReference>
<dbReference type="SUPFAM" id="SSF53335">
    <property type="entry name" value="S-adenosyl-L-methionine-dependent methyltransferases"/>
    <property type="match status" value="1"/>
</dbReference>
<evidence type="ECO:0000256" key="2">
    <source>
        <dbReference type="ARBA" id="ARBA00022555"/>
    </source>
</evidence>
<keyword evidence="4" id="KW-0808">Transferase</keyword>
<keyword evidence="6" id="KW-0819">tRNA processing</keyword>